<reference evidence="4" key="1">
    <citation type="submission" date="2017-09" db="EMBL/GenBank/DDBJ databases">
        <title>The Reconstruction of 2,631 Draft Metagenome-Assembled Genomes from the Global Oceans.</title>
        <authorList>
            <person name="Tully B.J."/>
            <person name="Graham E.D."/>
            <person name="Heidelberg J.F."/>
        </authorList>
    </citation>
    <scope>NUCLEOTIDE SEQUENCE [LARGE SCALE GENOMIC DNA]</scope>
</reference>
<dbReference type="InterPro" id="IPR050213">
    <property type="entry name" value="GST_superfamily"/>
</dbReference>
<gene>
    <name evidence="3" type="ORF">CMN54_10765</name>
</gene>
<dbReference type="InterPro" id="IPR004045">
    <property type="entry name" value="Glutathione_S-Trfase_N"/>
</dbReference>
<evidence type="ECO:0000313" key="4">
    <source>
        <dbReference type="Proteomes" id="UP000226525"/>
    </source>
</evidence>
<dbReference type="Pfam" id="PF02798">
    <property type="entry name" value="GST_N"/>
    <property type="match status" value="1"/>
</dbReference>
<proteinExistence type="predicted"/>
<dbReference type="InterPro" id="IPR036282">
    <property type="entry name" value="Glutathione-S-Trfase_C_sf"/>
</dbReference>
<comment type="caution">
    <text evidence="3">The sequence shown here is derived from an EMBL/GenBank/DDBJ whole genome shotgun (WGS) entry which is preliminary data.</text>
</comment>
<dbReference type="PANTHER" id="PTHR11571">
    <property type="entry name" value="GLUTATHIONE S-TRANSFERASE"/>
    <property type="match status" value="1"/>
</dbReference>
<dbReference type="AlphaFoldDB" id="A0A2D6YL75"/>
<dbReference type="PROSITE" id="PS50404">
    <property type="entry name" value="GST_NTER"/>
    <property type="match status" value="1"/>
</dbReference>
<dbReference type="InterPro" id="IPR010987">
    <property type="entry name" value="Glutathione-S-Trfase_C-like"/>
</dbReference>
<dbReference type="Gene3D" id="3.40.30.10">
    <property type="entry name" value="Glutaredoxin"/>
    <property type="match status" value="1"/>
</dbReference>
<name>A0A2D6YL75_9DELT</name>
<dbReference type="InterPro" id="IPR040079">
    <property type="entry name" value="Glutathione_S-Trfase"/>
</dbReference>
<protein>
    <submittedName>
        <fullName evidence="3">Glutathione S-transferase</fullName>
    </submittedName>
</protein>
<evidence type="ECO:0000259" key="1">
    <source>
        <dbReference type="PROSITE" id="PS50404"/>
    </source>
</evidence>
<dbReference type="Proteomes" id="UP000226525">
    <property type="component" value="Unassembled WGS sequence"/>
</dbReference>
<dbReference type="SUPFAM" id="SSF47616">
    <property type="entry name" value="GST C-terminal domain-like"/>
    <property type="match status" value="1"/>
</dbReference>
<evidence type="ECO:0000259" key="2">
    <source>
        <dbReference type="PROSITE" id="PS50405"/>
    </source>
</evidence>
<dbReference type="InterPro" id="IPR004046">
    <property type="entry name" value="GST_C"/>
</dbReference>
<dbReference type="PANTHER" id="PTHR11571:SF252">
    <property type="entry name" value="GLUTATHIONE S-TRANSFERASE"/>
    <property type="match status" value="1"/>
</dbReference>
<dbReference type="SUPFAM" id="SSF52833">
    <property type="entry name" value="Thioredoxin-like"/>
    <property type="match status" value="1"/>
</dbReference>
<dbReference type="PROSITE" id="PS50405">
    <property type="entry name" value="GST_CTER"/>
    <property type="match status" value="1"/>
</dbReference>
<organism evidence="3 4">
    <name type="scientific">SAR324 cluster bacterium</name>
    <dbReference type="NCBI Taxonomy" id="2024889"/>
    <lineage>
        <taxon>Bacteria</taxon>
        <taxon>Deltaproteobacteria</taxon>
        <taxon>SAR324 cluster</taxon>
    </lineage>
</organism>
<accession>A0A2D6YL75</accession>
<feature type="domain" description="GST C-terminal" evidence="2">
    <location>
        <begin position="90"/>
        <end position="217"/>
    </location>
</feature>
<dbReference type="Pfam" id="PF14497">
    <property type="entry name" value="GST_C_3"/>
    <property type="match status" value="1"/>
</dbReference>
<sequence>MQLKFIYTNMPFWRAEVARITLFIGDVEFEDLRIDREEFLRAKESGKLDDGTVMPFHQMPVLEVDGTSIAQTGSIARFCGKLSGLYPVNDHLKAAKIDQFIDFATDLNTMVSSTNQINDKDQKITARIELAKGPIKRKLGMLERCITERSDWIVPASISIADIAIWRVLGWFTSGLLDGMPKNLLEDFPKTRRVCLAVDQHPKVQEWIGRTYPENYVRGNY</sequence>
<feature type="domain" description="GST N-terminal" evidence="1">
    <location>
        <begin position="2"/>
        <end position="87"/>
    </location>
</feature>
<dbReference type="EMBL" id="NZEX01000122">
    <property type="protein sequence ID" value="MAH63904.1"/>
    <property type="molecule type" value="Genomic_DNA"/>
</dbReference>
<dbReference type="Gene3D" id="1.20.1050.10">
    <property type="match status" value="1"/>
</dbReference>
<keyword evidence="3" id="KW-0808">Transferase</keyword>
<dbReference type="InterPro" id="IPR036249">
    <property type="entry name" value="Thioredoxin-like_sf"/>
</dbReference>
<dbReference type="SFLD" id="SFLDS00019">
    <property type="entry name" value="Glutathione_Transferase_(cytos"/>
    <property type="match status" value="1"/>
</dbReference>
<evidence type="ECO:0000313" key="3">
    <source>
        <dbReference type="EMBL" id="MAH63904.1"/>
    </source>
</evidence>
<dbReference type="GO" id="GO:0006749">
    <property type="term" value="P:glutathione metabolic process"/>
    <property type="evidence" value="ECO:0007669"/>
    <property type="project" value="TreeGrafter"/>
</dbReference>
<dbReference type="GO" id="GO:0004364">
    <property type="term" value="F:glutathione transferase activity"/>
    <property type="evidence" value="ECO:0007669"/>
    <property type="project" value="TreeGrafter"/>
</dbReference>